<dbReference type="GO" id="GO:0008967">
    <property type="term" value="F:phosphoglycolate phosphatase activity"/>
    <property type="evidence" value="ECO:0007669"/>
    <property type="project" value="TreeGrafter"/>
</dbReference>
<dbReference type="AlphaFoldDB" id="A0A2M7U2B2"/>
<dbReference type="InterPro" id="IPR023214">
    <property type="entry name" value="HAD_sf"/>
</dbReference>
<accession>A0A2M7U2B2</accession>
<evidence type="ECO:0008006" key="3">
    <source>
        <dbReference type="Google" id="ProtNLM"/>
    </source>
</evidence>
<dbReference type="SFLD" id="SFLDS00003">
    <property type="entry name" value="Haloacid_Dehalogenase"/>
    <property type="match status" value="1"/>
</dbReference>
<dbReference type="InterPro" id="IPR041492">
    <property type="entry name" value="HAD_2"/>
</dbReference>
<protein>
    <recommendedName>
        <fullName evidence="3">HAD family hydrolase</fullName>
    </recommendedName>
</protein>
<evidence type="ECO:0000313" key="2">
    <source>
        <dbReference type="Proteomes" id="UP000230027"/>
    </source>
</evidence>
<dbReference type="InterPro" id="IPR036412">
    <property type="entry name" value="HAD-like_sf"/>
</dbReference>
<dbReference type="Proteomes" id="UP000230027">
    <property type="component" value="Unassembled WGS sequence"/>
</dbReference>
<dbReference type="PANTHER" id="PTHR43434:SF1">
    <property type="entry name" value="PHOSPHOGLYCOLATE PHOSPHATASE"/>
    <property type="match status" value="1"/>
</dbReference>
<dbReference type="GO" id="GO:0006281">
    <property type="term" value="P:DNA repair"/>
    <property type="evidence" value="ECO:0007669"/>
    <property type="project" value="TreeGrafter"/>
</dbReference>
<dbReference type="PANTHER" id="PTHR43434">
    <property type="entry name" value="PHOSPHOGLYCOLATE PHOSPHATASE"/>
    <property type="match status" value="1"/>
</dbReference>
<reference evidence="2" key="1">
    <citation type="submission" date="2017-09" db="EMBL/GenBank/DDBJ databases">
        <title>Depth-based differentiation of microbial function through sediment-hosted aquifers and enrichment of novel symbionts in the deep terrestrial subsurface.</title>
        <authorList>
            <person name="Probst A.J."/>
            <person name="Ladd B."/>
            <person name="Jarett J.K."/>
            <person name="Geller-Mcgrath D.E."/>
            <person name="Sieber C.M.K."/>
            <person name="Emerson J.B."/>
            <person name="Anantharaman K."/>
            <person name="Thomas B.C."/>
            <person name="Malmstrom R."/>
            <person name="Stieglmeier M."/>
            <person name="Klingl A."/>
            <person name="Woyke T."/>
            <person name="Ryan C.M."/>
            <person name="Banfield J.F."/>
        </authorList>
    </citation>
    <scope>NUCLEOTIDE SEQUENCE [LARGE SCALE GENOMIC DNA]</scope>
</reference>
<proteinExistence type="predicted"/>
<dbReference type="InterPro" id="IPR006439">
    <property type="entry name" value="HAD-SF_hydro_IA"/>
</dbReference>
<comment type="caution">
    <text evidence="1">The sequence shown here is derived from an EMBL/GenBank/DDBJ whole genome shotgun (WGS) entry which is preliminary data.</text>
</comment>
<dbReference type="SFLD" id="SFLDG01129">
    <property type="entry name" value="C1.5:_HAD__Beta-PGM__Phosphata"/>
    <property type="match status" value="1"/>
</dbReference>
<dbReference type="NCBIfam" id="TIGR01549">
    <property type="entry name" value="HAD-SF-IA-v1"/>
    <property type="match status" value="1"/>
</dbReference>
<dbReference type="InterPro" id="IPR050155">
    <property type="entry name" value="HAD-like_hydrolase_sf"/>
</dbReference>
<dbReference type="SUPFAM" id="SSF56784">
    <property type="entry name" value="HAD-like"/>
    <property type="match status" value="1"/>
</dbReference>
<evidence type="ECO:0000313" key="1">
    <source>
        <dbReference type="EMBL" id="PIZ64429.1"/>
    </source>
</evidence>
<dbReference type="EMBL" id="PFOD01000080">
    <property type="protein sequence ID" value="PIZ64429.1"/>
    <property type="molecule type" value="Genomic_DNA"/>
</dbReference>
<organism evidence="1 2">
    <name type="scientific">Candidatus Roizmanbacteria bacterium CG_4_10_14_0_2_um_filter_36_9</name>
    <dbReference type="NCBI Taxonomy" id="1974823"/>
    <lineage>
        <taxon>Bacteria</taxon>
        <taxon>Candidatus Roizmaniibacteriota</taxon>
    </lineage>
</organism>
<dbReference type="InterPro" id="IPR023198">
    <property type="entry name" value="PGP-like_dom2"/>
</dbReference>
<dbReference type="Pfam" id="PF13419">
    <property type="entry name" value="HAD_2"/>
    <property type="match status" value="1"/>
</dbReference>
<dbReference type="Gene3D" id="1.10.150.240">
    <property type="entry name" value="Putative phosphatase, domain 2"/>
    <property type="match status" value="1"/>
</dbReference>
<gene>
    <name evidence="1" type="ORF">COY14_04730</name>
</gene>
<dbReference type="Gene3D" id="3.40.50.1000">
    <property type="entry name" value="HAD superfamily/HAD-like"/>
    <property type="match status" value="1"/>
</dbReference>
<name>A0A2M7U2B2_9BACT</name>
<sequence>MCPYNGPKSRRKYEAHCKFETNIMKIQFDGLIFDMDGVLVDVSKSYREAIRRTVSYFLNRKIQMSEVCAIKNIVGMNNDWDATYALINNPNIPYGEVKTYFQSIYLGNGKNTGLIDNEKLLISKQKLQQLKNKYKKLGIATGRPKNEAEYVIKRNQLVDLFDCVITMEDVVNSKPSPDSILMVIEKLNLKKTIYIGDSPSDVVAAKMARIPSIFVGKQNIGTIRFRSMLEVVKYLL</sequence>